<dbReference type="InterPro" id="IPR036291">
    <property type="entry name" value="NAD(P)-bd_dom_sf"/>
</dbReference>
<dbReference type="GO" id="GO:0016491">
    <property type="term" value="F:oxidoreductase activity"/>
    <property type="evidence" value="ECO:0007669"/>
    <property type="project" value="InterPro"/>
</dbReference>
<dbReference type="EMBL" id="KL584704">
    <property type="protein sequence ID" value="KEQ75882.1"/>
    <property type="molecule type" value="Genomic_DNA"/>
</dbReference>
<dbReference type="GeneID" id="25409370"/>
<name>A0A074X1F9_9PEZI</name>
<dbReference type="PANTHER" id="PTHR45033">
    <property type="match status" value="1"/>
</dbReference>
<feature type="domain" description="Enoyl reductase (ER)" evidence="1">
    <location>
        <begin position="16"/>
        <end position="343"/>
    </location>
</feature>
<evidence type="ECO:0000313" key="3">
    <source>
        <dbReference type="Proteomes" id="UP000027730"/>
    </source>
</evidence>
<dbReference type="HOGENOM" id="CLU_026673_3_4_1"/>
<dbReference type="AlphaFoldDB" id="A0A074X1F9"/>
<reference evidence="2 3" key="1">
    <citation type="journal article" date="2014" name="BMC Genomics">
        <title>Genome sequencing of four Aureobasidium pullulans varieties: biotechnological potential, stress tolerance, and description of new species.</title>
        <authorList>
            <person name="Gostin Ar C."/>
            <person name="Ohm R.A."/>
            <person name="Kogej T."/>
            <person name="Sonjak S."/>
            <person name="Turk M."/>
            <person name="Zajc J."/>
            <person name="Zalar P."/>
            <person name="Grube M."/>
            <person name="Sun H."/>
            <person name="Han J."/>
            <person name="Sharma A."/>
            <person name="Chiniquy J."/>
            <person name="Ngan C.Y."/>
            <person name="Lipzen A."/>
            <person name="Barry K."/>
            <person name="Grigoriev I.V."/>
            <person name="Gunde-Cimerman N."/>
        </authorList>
    </citation>
    <scope>NUCLEOTIDE SEQUENCE [LARGE SCALE GENOMIC DNA]</scope>
    <source>
        <strain evidence="2 3">CBS 147.97</strain>
    </source>
</reference>
<dbReference type="InterPro" id="IPR013154">
    <property type="entry name" value="ADH-like_N"/>
</dbReference>
<dbReference type="SUPFAM" id="SSF51735">
    <property type="entry name" value="NAD(P)-binding Rossmann-fold domains"/>
    <property type="match status" value="1"/>
</dbReference>
<evidence type="ECO:0000259" key="1">
    <source>
        <dbReference type="SMART" id="SM00829"/>
    </source>
</evidence>
<gene>
    <name evidence="2" type="ORF">M436DRAFT_40424</name>
</gene>
<dbReference type="OrthoDB" id="3509362at2759"/>
<dbReference type="Gene3D" id="3.40.50.720">
    <property type="entry name" value="NAD(P)-binding Rossmann-like Domain"/>
    <property type="match status" value="1"/>
</dbReference>
<dbReference type="Gene3D" id="3.90.180.10">
    <property type="entry name" value="Medium-chain alcohol dehydrogenases, catalytic domain"/>
    <property type="match status" value="1"/>
</dbReference>
<dbReference type="RefSeq" id="XP_013430175.1">
    <property type="nucleotide sequence ID" value="XM_013574721.1"/>
</dbReference>
<dbReference type="InterPro" id="IPR011032">
    <property type="entry name" value="GroES-like_sf"/>
</dbReference>
<protein>
    <submittedName>
        <fullName evidence="2">Alcohol dehydrogenase</fullName>
    </submittedName>
</protein>
<dbReference type="SMART" id="SM00829">
    <property type="entry name" value="PKS_ER"/>
    <property type="match status" value="1"/>
</dbReference>
<proteinExistence type="predicted"/>
<dbReference type="InterPro" id="IPR052711">
    <property type="entry name" value="Zinc_ADH-like"/>
</dbReference>
<dbReference type="CDD" id="cd08276">
    <property type="entry name" value="MDR7"/>
    <property type="match status" value="1"/>
</dbReference>
<organism evidence="2 3">
    <name type="scientific">Aureobasidium namibiae CBS 147.97</name>
    <dbReference type="NCBI Taxonomy" id="1043004"/>
    <lineage>
        <taxon>Eukaryota</taxon>
        <taxon>Fungi</taxon>
        <taxon>Dikarya</taxon>
        <taxon>Ascomycota</taxon>
        <taxon>Pezizomycotina</taxon>
        <taxon>Dothideomycetes</taxon>
        <taxon>Dothideomycetidae</taxon>
        <taxon>Dothideales</taxon>
        <taxon>Saccotheciaceae</taxon>
        <taxon>Aureobasidium</taxon>
    </lineage>
</organism>
<dbReference type="SUPFAM" id="SSF50129">
    <property type="entry name" value="GroES-like"/>
    <property type="match status" value="1"/>
</dbReference>
<dbReference type="InterPro" id="IPR013149">
    <property type="entry name" value="ADH-like_C"/>
</dbReference>
<dbReference type="Pfam" id="PF08240">
    <property type="entry name" value="ADH_N"/>
    <property type="match status" value="1"/>
</dbReference>
<evidence type="ECO:0000313" key="2">
    <source>
        <dbReference type="EMBL" id="KEQ75882.1"/>
    </source>
</evidence>
<dbReference type="STRING" id="1043004.A0A074X1F9"/>
<sequence length="345" mass="37333">MSLPTSARVYRRTEDGKDIELSTEDLPKELTPTQVLIRIHAVSLNFRDVAMLNDRYPVPADHRGIPCSDAGATVVAVGSSVKDFVAGDHVSPTFRWTTEDGVMRALGGDFDGVLRDYAVFESDALVKNPEYLTPEEASLIPCAGVTAWTSLAQDDWKKADKVKTALMEGTGGVSLFALLICLAKNITPIITSSSDDKLAGLQKLADADQKVLAINYRKTPDWAEEALKLTNGQGVDALVNSVGASSMDQNFKALKKFGTISLVGFLGGTPEKMPDVTMQILTKSAHVQGIAVGTKEDHQDLCKLLGEKKVKLSPIIDKVFDFEKSSEAFKYLYSGAHVGKVVIKI</sequence>
<dbReference type="InterPro" id="IPR020843">
    <property type="entry name" value="ER"/>
</dbReference>
<keyword evidence="3" id="KW-1185">Reference proteome</keyword>
<accession>A0A074X1F9</accession>
<dbReference type="Pfam" id="PF00107">
    <property type="entry name" value="ADH_zinc_N"/>
    <property type="match status" value="1"/>
</dbReference>
<dbReference type="Proteomes" id="UP000027730">
    <property type="component" value="Unassembled WGS sequence"/>
</dbReference>
<dbReference type="PANTHER" id="PTHR45033:SF1">
    <property type="entry name" value="OXIDOREDUCTASE (EUROFUNG)"/>
    <property type="match status" value="1"/>
</dbReference>